<gene>
    <name evidence="9" type="ORF">Q664_31710</name>
</gene>
<dbReference type="InterPro" id="IPR031303">
    <property type="entry name" value="C5_meth_CS"/>
</dbReference>
<evidence type="ECO:0000256" key="1">
    <source>
        <dbReference type="ARBA" id="ARBA00011975"/>
    </source>
</evidence>
<proteinExistence type="inferred from homology"/>
<dbReference type="EMBL" id="JPMI01000230">
    <property type="protein sequence ID" value="KFA89893.1"/>
    <property type="molecule type" value="Genomic_DNA"/>
</dbReference>
<dbReference type="PROSITE" id="PS00094">
    <property type="entry name" value="C5_MTASE_1"/>
    <property type="match status" value="1"/>
</dbReference>
<dbReference type="GO" id="GO:0009307">
    <property type="term" value="P:DNA restriction-modification system"/>
    <property type="evidence" value="ECO:0007669"/>
    <property type="project" value="UniProtKB-KW"/>
</dbReference>
<dbReference type="PROSITE" id="PS51679">
    <property type="entry name" value="SAM_MT_C5"/>
    <property type="match status" value="1"/>
</dbReference>
<evidence type="ECO:0000256" key="2">
    <source>
        <dbReference type="ARBA" id="ARBA00022603"/>
    </source>
</evidence>
<dbReference type="PRINTS" id="PR00105">
    <property type="entry name" value="C5METTRFRASE"/>
</dbReference>
<dbReference type="PANTHER" id="PTHR10629:SF52">
    <property type="entry name" value="DNA (CYTOSINE-5)-METHYLTRANSFERASE 1"/>
    <property type="match status" value="1"/>
</dbReference>
<evidence type="ECO:0000256" key="5">
    <source>
        <dbReference type="ARBA" id="ARBA00022747"/>
    </source>
</evidence>
<sequence length="392" mass="43967">MDSIELFTGAGGLALGTHVAGFHHLSLYEWDEDACETLRENARAEALEGIRDWRVHQADVRLNSYAIFGQGVLDLVAGGAPCQPFSLGGKHRAQDDSRNMIPEFVRAVRELQPRAFILENVKGLTRQSFRNYFEYIRLQLTYPTVTKKREEDWTSHLHRLEEVSTRGRHKGLQYNVIAELLNAADYGVPQVRERVFIVGFRADTGLEWHFPEPTHSLDALVWEQHISGAYWKRHGVRAPASKPVRLGLKLSELQERDEPFPTKPWKTVRDAIEGLPEPRVDRESSKFSNHKLNPGAKAYPGHTGSPLDLPAKTLKAGVHGVPGGENMVALPDGRLRYFTVREAARLQTFPDSWHFEGAWSEAMRQLGNAVPVELAAVVARSVAAKLRAADGH</sequence>
<evidence type="ECO:0000313" key="9">
    <source>
        <dbReference type="EMBL" id="KFA89893.1"/>
    </source>
</evidence>
<dbReference type="AlphaFoldDB" id="A0A084SN58"/>
<feature type="active site" evidence="7">
    <location>
        <position position="82"/>
    </location>
</feature>
<comment type="catalytic activity">
    <reaction evidence="6">
        <text>a 2'-deoxycytidine in DNA + S-adenosyl-L-methionine = a 5-methyl-2'-deoxycytidine in DNA + S-adenosyl-L-homocysteine + H(+)</text>
        <dbReference type="Rhea" id="RHEA:13681"/>
        <dbReference type="Rhea" id="RHEA-COMP:11369"/>
        <dbReference type="Rhea" id="RHEA-COMP:11370"/>
        <dbReference type="ChEBI" id="CHEBI:15378"/>
        <dbReference type="ChEBI" id="CHEBI:57856"/>
        <dbReference type="ChEBI" id="CHEBI:59789"/>
        <dbReference type="ChEBI" id="CHEBI:85452"/>
        <dbReference type="ChEBI" id="CHEBI:85454"/>
        <dbReference type="EC" id="2.1.1.37"/>
    </reaction>
</comment>
<feature type="region of interest" description="Disordered" evidence="8">
    <location>
        <begin position="279"/>
        <end position="302"/>
    </location>
</feature>
<keyword evidence="5" id="KW-0680">Restriction system</keyword>
<dbReference type="PANTHER" id="PTHR10629">
    <property type="entry name" value="CYTOSINE-SPECIFIC METHYLTRANSFERASE"/>
    <property type="match status" value="1"/>
</dbReference>
<dbReference type="GO" id="GO:0044027">
    <property type="term" value="P:negative regulation of gene expression via chromosomal CpG island methylation"/>
    <property type="evidence" value="ECO:0007669"/>
    <property type="project" value="TreeGrafter"/>
</dbReference>
<evidence type="ECO:0000256" key="7">
    <source>
        <dbReference type="PROSITE-ProRule" id="PRU01016"/>
    </source>
</evidence>
<dbReference type="EC" id="2.1.1.37" evidence="1"/>
<dbReference type="InterPro" id="IPR050390">
    <property type="entry name" value="C5-Methyltransferase"/>
</dbReference>
<dbReference type="REBASE" id="100097">
    <property type="entry name" value="M.Cvi76ORF31710P"/>
</dbReference>
<evidence type="ECO:0000256" key="8">
    <source>
        <dbReference type="SAM" id="MobiDB-lite"/>
    </source>
</evidence>
<evidence type="ECO:0000256" key="3">
    <source>
        <dbReference type="ARBA" id="ARBA00022679"/>
    </source>
</evidence>
<dbReference type="GO" id="GO:0032259">
    <property type="term" value="P:methylation"/>
    <property type="evidence" value="ECO:0007669"/>
    <property type="project" value="UniProtKB-KW"/>
</dbReference>
<dbReference type="InterPro" id="IPR001525">
    <property type="entry name" value="C5_MeTfrase"/>
</dbReference>
<dbReference type="GO" id="GO:0003677">
    <property type="term" value="F:DNA binding"/>
    <property type="evidence" value="ECO:0007669"/>
    <property type="project" value="TreeGrafter"/>
</dbReference>
<comment type="similarity">
    <text evidence="7">Belongs to the class I-like SAM-binding methyltransferase superfamily. C5-methyltransferase family.</text>
</comment>
<dbReference type="SUPFAM" id="SSF53335">
    <property type="entry name" value="S-adenosyl-L-methionine-dependent methyltransferases"/>
    <property type="match status" value="1"/>
</dbReference>
<protein>
    <recommendedName>
        <fullName evidence="1">DNA (cytosine-5-)-methyltransferase</fullName>
        <ecNumber evidence="1">2.1.1.37</ecNumber>
    </recommendedName>
</protein>
<dbReference type="Proteomes" id="UP000028547">
    <property type="component" value="Unassembled WGS sequence"/>
</dbReference>
<keyword evidence="3 7" id="KW-0808">Transferase</keyword>
<reference evidence="9 10" key="1">
    <citation type="submission" date="2014-07" db="EMBL/GenBank/DDBJ databases">
        <title>Draft Genome Sequence of Gephyronic Acid Producer, Cystobacter violaceus Strain Cb vi76.</title>
        <authorList>
            <person name="Stevens D.C."/>
            <person name="Young J."/>
            <person name="Carmichael R."/>
            <person name="Tan J."/>
            <person name="Taylor R.E."/>
        </authorList>
    </citation>
    <scope>NUCLEOTIDE SEQUENCE [LARGE SCALE GENOMIC DNA]</scope>
    <source>
        <strain evidence="9 10">Cb vi76</strain>
    </source>
</reference>
<dbReference type="GO" id="GO:0003886">
    <property type="term" value="F:DNA (cytosine-5-)-methyltransferase activity"/>
    <property type="evidence" value="ECO:0007669"/>
    <property type="project" value="UniProtKB-EC"/>
</dbReference>
<evidence type="ECO:0000256" key="4">
    <source>
        <dbReference type="ARBA" id="ARBA00022691"/>
    </source>
</evidence>
<evidence type="ECO:0000313" key="10">
    <source>
        <dbReference type="Proteomes" id="UP000028547"/>
    </source>
</evidence>
<dbReference type="Gene3D" id="3.90.120.10">
    <property type="entry name" value="DNA Methylase, subunit A, domain 2"/>
    <property type="match status" value="1"/>
</dbReference>
<accession>A0A084SN58</accession>
<dbReference type="InterPro" id="IPR018117">
    <property type="entry name" value="C5_DNA_meth_AS"/>
</dbReference>
<dbReference type="InterPro" id="IPR029063">
    <property type="entry name" value="SAM-dependent_MTases_sf"/>
</dbReference>
<dbReference type="Gene3D" id="3.40.50.150">
    <property type="entry name" value="Vaccinia Virus protein VP39"/>
    <property type="match status" value="1"/>
</dbReference>
<comment type="caution">
    <text evidence="9">The sequence shown here is derived from an EMBL/GenBank/DDBJ whole genome shotgun (WGS) entry which is preliminary data.</text>
</comment>
<dbReference type="Pfam" id="PF00145">
    <property type="entry name" value="DNA_methylase"/>
    <property type="match status" value="2"/>
</dbReference>
<dbReference type="RefSeq" id="WP_043403636.1">
    <property type="nucleotide sequence ID" value="NZ_JPMI01000230.1"/>
</dbReference>
<dbReference type="PROSITE" id="PS00095">
    <property type="entry name" value="C5_MTASE_2"/>
    <property type="match status" value="1"/>
</dbReference>
<evidence type="ECO:0000256" key="6">
    <source>
        <dbReference type="ARBA" id="ARBA00047422"/>
    </source>
</evidence>
<name>A0A084SN58_9BACT</name>
<keyword evidence="4 7" id="KW-0949">S-adenosyl-L-methionine</keyword>
<organism evidence="9 10">
    <name type="scientific">Archangium violaceum Cb vi76</name>
    <dbReference type="NCBI Taxonomy" id="1406225"/>
    <lineage>
        <taxon>Bacteria</taxon>
        <taxon>Pseudomonadati</taxon>
        <taxon>Myxococcota</taxon>
        <taxon>Myxococcia</taxon>
        <taxon>Myxococcales</taxon>
        <taxon>Cystobacterineae</taxon>
        <taxon>Archangiaceae</taxon>
        <taxon>Archangium</taxon>
    </lineage>
</organism>
<keyword evidence="2 7" id="KW-0489">Methyltransferase</keyword>